<reference evidence="1 2" key="1">
    <citation type="journal article" date="2015" name="Fungal Genet. Biol.">
        <title>Evolution of novel wood decay mechanisms in Agaricales revealed by the genome sequences of Fistulina hepatica and Cylindrobasidium torrendii.</title>
        <authorList>
            <person name="Floudas D."/>
            <person name="Held B.W."/>
            <person name="Riley R."/>
            <person name="Nagy L.G."/>
            <person name="Koehler G."/>
            <person name="Ransdell A.S."/>
            <person name="Younus H."/>
            <person name="Chow J."/>
            <person name="Chiniquy J."/>
            <person name="Lipzen A."/>
            <person name="Tritt A."/>
            <person name="Sun H."/>
            <person name="Haridas S."/>
            <person name="LaButti K."/>
            <person name="Ohm R.A."/>
            <person name="Kues U."/>
            <person name="Blanchette R.A."/>
            <person name="Grigoriev I.V."/>
            <person name="Minto R.E."/>
            <person name="Hibbett D.S."/>
        </authorList>
    </citation>
    <scope>NUCLEOTIDE SEQUENCE [LARGE SCALE GENOMIC DNA]</scope>
    <source>
        <strain evidence="1 2">ATCC 64428</strain>
    </source>
</reference>
<organism evidence="1 2">
    <name type="scientific">Fistulina hepatica ATCC 64428</name>
    <dbReference type="NCBI Taxonomy" id="1128425"/>
    <lineage>
        <taxon>Eukaryota</taxon>
        <taxon>Fungi</taxon>
        <taxon>Dikarya</taxon>
        <taxon>Basidiomycota</taxon>
        <taxon>Agaricomycotina</taxon>
        <taxon>Agaricomycetes</taxon>
        <taxon>Agaricomycetidae</taxon>
        <taxon>Agaricales</taxon>
        <taxon>Fistulinaceae</taxon>
        <taxon>Fistulina</taxon>
    </lineage>
</organism>
<sequence>MATPLPMFSLLSQRPRGIRSRKPAQIALNRLLMETRAADRLERAWGDAQAMQERVREKFKRDLKETEISQNPHLAEQEPELPDTDEEYFFWRSTFTDTERKHMALYNINSVESLQEAYMTADDQMEENGIKPTSLSPRLQLTLRMYEKLERSIRE</sequence>
<dbReference type="AlphaFoldDB" id="A0A0D7A560"/>
<protein>
    <submittedName>
        <fullName evidence="1">Uncharacterized protein</fullName>
    </submittedName>
</protein>
<dbReference type="EMBL" id="KN882045">
    <property type="protein sequence ID" value="KIY45840.1"/>
    <property type="molecule type" value="Genomic_DNA"/>
</dbReference>
<dbReference type="Proteomes" id="UP000054144">
    <property type="component" value="Unassembled WGS sequence"/>
</dbReference>
<evidence type="ECO:0000313" key="2">
    <source>
        <dbReference type="Proteomes" id="UP000054144"/>
    </source>
</evidence>
<proteinExistence type="predicted"/>
<accession>A0A0D7A560</accession>
<evidence type="ECO:0000313" key="1">
    <source>
        <dbReference type="EMBL" id="KIY45840.1"/>
    </source>
</evidence>
<gene>
    <name evidence="1" type="ORF">FISHEDRAFT_76083</name>
</gene>
<keyword evidence="2" id="KW-1185">Reference proteome</keyword>
<name>A0A0D7A560_9AGAR</name>